<dbReference type="Pfam" id="PF03724">
    <property type="entry name" value="META"/>
    <property type="match status" value="1"/>
</dbReference>
<dbReference type="EMBL" id="JAACAK010000002">
    <property type="protein sequence ID" value="NIR73560.1"/>
    <property type="molecule type" value="Genomic_DNA"/>
</dbReference>
<dbReference type="Gene3D" id="2.40.128.270">
    <property type="match status" value="1"/>
</dbReference>
<dbReference type="Proteomes" id="UP000702544">
    <property type="component" value="Unassembled WGS sequence"/>
</dbReference>
<proteinExistence type="predicted"/>
<feature type="domain" description="DUF306" evidence="1">
    <location>
        <begin position="179"/>
        <end position="280"/>
    </location>
</feature>
<dbReference type="AlphaFoldDB" id="A0AAE5CAQ0"/>
<evidence type="ECO:0000313" key="3">
    <source>
        <dbReference type="Proteomes" id="UP000702544"/>
    </source>
</evidence>
<organism evidence="2 3">
    <name type="scientific">Candidatus Kutchimonas denitrificans</name>
    <dbReference type="NCBI Taxonomy" id="3056748"/>
    <lineage>
        <taxon>Bacteria</taxon>
        <taxon>Pseudomonadati</taxon>
        <taxon>Gemmatimonadota</taxon>
        <taxon>Gemmatimonadia</taxon>
        <taxon>Candidatus Palauibacterales</taxon>
        <taxon>Candidatus Palauibacteraceae</taxon>
        <taxon>Candidatus Kutchimonas</taxon>
    </lineage>
</organism>
<evidence type="ECO:0000259" key="1">
    <source>
        <dbReference type="Pfam" id="PF03724"/>
    </source>
</evidence>
<sequence>MICMTVACRTGDSGGGAPVETAPTVDELGNATYAGIYEEPVTLSDGRWEGEPFVAGGAARPVVSLVEDLRITGDLNGDGVEDAVVLLMESSGGSGGYVYLAAVARRNGAVVNLGTSLVGDRVQLRDLRYRDGRIVLDVVQHDSDDAACCPTRKATRSWTLRDGQLVELTADVDGTVSIADLEGREWRLTHLGRGDPAPAEPVITLTFDGRQVGGHGGCGRYSATVEETAPQEIAIGAIEASGVSCPDGEARLESRYLSALEGTLRYSFRAGKLALTYRAEDGIDVLLFEAQGPTTGGP</sequence>
<gene>
    <name evidence="2" type="ORF">GWO12_00365</name>
</gene>
<dbReference type="InterPro" id="IPR005184">
    <property type="entry name" value="DUF306_Meta_HslJ"/>
</dbReference>
<comment type="caution">
    <text evidence="2">The sequence shown here is derived from an EMBL/GenBank/DDBJ whole genome shotgun (WGS) entry which is preliminary data.</text>
</comment>
<evidence type="ECO:0000313" key="2">
    <source>
        <dbReference type="EMBL" id="NIR73560.1"/>
    </source>
</evidence>
<name>A0AAE5CAQ0_9BACT</name>
<accession>A0AAE5CAQ0</accession>
<dbReference type="InterPro" id="IPR038670">
    <property type="entry name" value="HslJ-like_sf"/>
</dbReference>
<protein>
    <submittedName>
        <fullName evidence="2">META domain-containing protein</fullName>
    </submittedName>
</protein>
<reference evidence="2 3" key="1">
    <citation type="submission" date="2020-01" db="EMBL/GenBank/DDBJ databases">
        <title>Genomes assembled from Gulf of Kutch pelagic sediment metagenomes.</title>
        <authorList>
            <person name="Chandrashekar M."/>
            <person name="Mahajan M.S."/>
            <person name="Dave K.J."/>
            <person name="Vatsa P."/>
            <person name="Nathani N.M."/>
        </authorList>
    </citation>
    <scope>NUCLEOTIDE SEQUENCE [LARGE SCALE GENOMIC DNA]</scope>
    <source>
        <strain evidence="2">KS3-K002</strain>
    </source>
</reference>